<dbReference type="AlphaFoldDB" id="A0A7J6A4H3"/>
<keyword evidence="3" id="KW-1185">Reference proteome</keyword>
<feature type="compositionally biased region" description="Acidic residues" evidence="1">
    <location>
        <begin position="108"/>
        <end position="121"/>
    </location>
</feature>
<organism evidence="2 3">
    <name type="scientific">Ameiurus melas</name>
    <name type="common">Black bullhead</name>
    <name type="synonym">Silurus melas</name>
    <dbReference type="NCBI Taxonomy" id="219545"/>
    <lineage>
        <taxon>Eukaryota</taxon>
        <taxon>Metazoa</taxon>
        <taxon>Chordata</taxon>
        <taxon>Craniata</taxon>
        <taxon>Vertebrata</taxon>
        <taxon>Euteleostomi</taxon>
        <taxon>Actinopterygii</taxon>
        <taxon>Neopterygii</taxon>
        <taxon>Teleostei</taxon>
        <taxon>Ostariophysi</taxon>
        <taxon>Siluriformes</taxon>
        <taxon>Ictaluridae</taxon>
        <taxon>Ameiurus</taxon>
    </lineage>
</organism>
<evidence type="ECO:0000313" key="2">
    <source>
        <dbReference type="EMBL" id="KAF4077765.1"/>
    </source>
</evidence>
<evidence type="ECO:0000256" key="1">
    <source>
        <dbReference type="SAM" id="MobiDB-lite"/>
    </source>
</evidence>
<accession>A0A7J6A4H3</accession>
<name>A0A7J6A4H3_AMEME</name>
<comment type="caution">
    <text evidence="2">The sequence shown here is derived from an EMBL/GenBank/DDBJ whole genome shotgun (WGS) entry which is preliminary data.</text>
</comment>
<protein>
    <submittedName>
        <fullName evidence="2">Uncharacterized protein</fullName>
    </submittedName>
</protein>
<evidence type="ECO:0000313" key="3">
    <source>
        <dbReference type="Proteomes" id="UP000593565"/>
    </source>
</evidence>
<proteinExistence type="predicted"/>
<reference evidence="2 3" key="1">
    <citation type="submission" date="2020-02" db="EMBL/GenBank/DDBJ databases">
        <title>A chromosome-scale genome assembly of the black bullhead catfish (Ameiurus melas).</title>
        <authorList>
            <person name="Wen M."/>
            <person name="Zham M."/>
            <person name="Cabau C."/>
            <person name="Klopp C."/>
            <person name="Donnadieu C."/>
            <person name="Roques C."/>
            <person name="Bouchez O."/>
            <person name="Lampietro C."/>
            <person name="Jouanno E."/>
            <person name="Herpin A."/>
            <person name="Louis A."/>
            <person name="Berthelot C."/>
            <person name="Parey E."/>
            <person name="Roest-Crollius H."/>
            <person name="Braasch I."/>
            <person name="Postlethwait J."/>
            <person name="Robinson-Rechavi M."/>
            <person name="Echchiki A."/>
            <person name="Begum T."/>
            <person name="Montfort J."/>
            <person name="Schartl M."/>
            <person name="Bobe J."/>
            <person name="Guiguen Y."/>
        </authorList>
    </citation>
    <scope>NUCLEOTIDE SEQUENCE [LARGE SCALE GENOMIC DNA]</scope>
    <source>
        <strain evidence="2">M_S1</strain>
        <tissue evidence="2">Blood</tissue>
    </source>
</reference>
<dbReference type="EMBL" id="JAAGNN010000018">
    <property type="protein sequence ID" value="KAF4077765.1"/>
    <property type="molecule type" value="Genomic_DNA"/>
</dbReference>
<feature type="region of interest" description="Disordered" evidence="1">
    <location>
        <begin position="98"/>
        <end position="121"/>
    </location>
</feature>
<gene>
    <name evidence="2" type="ORF">AMELA_G00211670</name>
</gene>
<dbReference type="Proteomes" id="UP000593565">
    <property type="component" value="Unassembled WGS sequence"/>
</dbReference>
<sequence>MTSYVIGELKKPLVDSTIIRYIGNECASGLFLLHTVFGALVTSLNSPDGALYENLHRLLLLLAQSVQNRIFGVLHLRLIVTISNCRFPTDRWILRKSRTSDGLHSSNSDEDDAETLELFEE</sequence>